<dbReference type="EMBL" id="CM044706">
    <property type="protein sequence ID" value="KAI5658352.1"/>
    <property type="molecule type" value="Genomic_DNA"/>
</dbReference>
<comment type="caution">
    <text evidence="1">The sequence shown here is derived from an EMBL/GenBank/DDBJ whole genome shotgun (WGS) entry which is preliminary data.</text>
</comment>
<organism evidence="1 2">
    <name type="scientific">Catharanthus roseus</name>
    <name type="common">Madagascar periwinkle</name>
    <name type="synonym">Vinca rosea</name>
    <dbReference type="NCBI Taxonomy" id="4058"/>
    <lineage>
        <taxon>Eukaryota</taxon>
        <taxon>Viridiplantae</taxon>
        <taxon>Streptophyta</taxon>
        <taxon>Embryophyta</taxon>
        <taxon>Tracheophyta</taxon>
        <taxon>Spermatophyta</taxon>
        <taxon>Magnoliopsida</taxon>
        <taxon>eudicotyledons</taxon>
        <taxon>Gunneridae</taxon>
        <taxon>Pentapetalae</taxon>
        <taxon>asterids</taxon>
        <taxon>lamiids</taxon>
        <taxon>Gentianales</taxon>
        <taxon>Apocynaceae</taxon>
        <taxon>Rauvolfioideae</taxon>
        <taxon>Vinceae</taxon>
        <taxon>Catharanthinae</taxon>
        <taxon>Catharanthus</taxon>
    </lineage>
</organism>
<keyword evidence="2" id="KW-1185">Reference proteome</keyword>
<reference evidence="2" key="1">
    <citation type="journal article" date="2023" name="Nat. Plants">
        <title>Single-cell RNA sequencing provides a high-resolution roadmap for understanding the multicellular compartmentation of specialized metabolism.</title>
        <authorList>
            <person name="Sun S."/>
            <person name="Shen X."/>
            <person name="Li Y."/>
            <person name="Li Y."/>
            <person name="Wang S."/>
            <person name="Li R."/>
            <person name="Zhang H."/>
            <person name="Shen G."/>
            <person name="Guo B."/>
            <person name="Wei J."/>
            <person name="Xu J."/>
            <person name="St-Pierre B."/>
            <person name="Chen S."/>
            <person name="Sun C."/>
        </authorList>
    </citation>
    <scope>NUCLEOTIDE SEQUENCE [LARGE SCALE GENOMIC DNA]</scope>
</reference>
<protein>
    <submittedName>
        <fullName evidence="1">Uncharacterized protein</fullName>
    </submittedName>
</protein>
<gene>
    <name evidence="1" type="ORF">M9H77_27145</name>
</gene>
<dbReference type="Proteomes" id="UP001060085">
    <property type="component" value="Linkage Group LG06"/>
</dbReference>
<evidence type="ECO:0000313" key="2">
    <source>
        <dbReference type="Proteomes" id="UP001060085"/>
    </source>
</evidence>
<sequence length="433" mass="48885">MSLSFLGCPNFRTASTFLFLSIIFSLLLHCRNTSAFSTLKDLPSCHCNSLPGIVSLPFLTDCLAPSLCSARRGGCCRHRRCCSTTVTPPFAAHSSPPGLSSRGFRLDRGIVNSECRMLVPNAIITHLTALSSDHRPLLLKSSPSAQSQPKPFCFESIWTRDNPSFDVINEVWEYDTGEHIGNVQEKIKNLHDSIEQLESSSQSQENILKEENLQKNLDELLEQEQIIYKNKAKAVWLEEEVIKSTVFSMKPNKSHGPDGMSPCSFKTYWHIVAPKVIQVVQHFFSTGHLLKSLSYPYLHHTDPKNRKSKQSGTHSCPIFLCNMCYKIITKILASYLKSILDRIILPSQNAFFLEEANERDALEVKKVLDLFCKLSRQSINQEKSSIHYSQNVDRKTKEKLNGILAIGKGNHKSTYLGMPFCKRRSKKQAFSKG</sequence>
<proteinExistence type="predicted"/>
<name>A0ACC0AED0_CATRO</name>
<accession>A0ACC0AED0</accession>
<evidence type="ECO:0000313" key="1">
    <source>
        <dbReference type="EMBL" id="KAI5658352.1"/>
    </source>
</evidence>